<dbReference type="EMBL" id="NPBQ01000005">
    <property type="protein sequence ID" value="PAD85149.1"/>
    <property type="molecule type" value="Genomic_DNA"/>
</dbReference>
<evidence type="ECO:0000256" key="1">
    <source>
        <dbReference type="ARBA" id="ARBA00022679"/>
    </source>
</evidence>
<sequence>MTVSLEFRLATLQDLDQIVAMLADDMLGSKRERYEQPLPASYLQAFQAIAEDPNNELVVACFGNEVVGVQQITFTPYITHQGGWRATIEGVRTVSSVRGKGVGTQLINWAIERAKERGCHLIQLTTDKQRPDAMRFYERLGFQATHEGLKMKL</sequence>
<feature type="domain" description="N-acetyltransferase" evidence="3">
    <location>
        <begin position="5"/>
        <end position="153"/>
    </location>
</feature>
<evidence type="ECO:0000259" key="3">
    <source>
        <dbReference type="PROSITE" id="PS51186"/>
    </source>
</evidence>
<dbReference type="GO" id="GO:0016747">
    <property type="term" value="F:acyltransferase activity, transferring groups other than amino-acyl groups"/>
    <property type="evidence" value="ECO:0007669"/>
    <property type="project" value="InterPro"/>
</dbReference>
<dbReference type="Pfam" id="PF00583">
    <property type="entry name" value="Acetyltransf_1"/>
    <property type="match status" value="1"/>
</dbReference>
<evidence type="ECO:0000313" key="4">
    <source>
        <dbReference type="EMBL" id="PAD85149.1"/>
    </source>
</evidence>
<evidence type="ECO:0000256" key="2">
    <source>
        <dbReference type="ARBA" id="ARBA00023315"/>
    </source>
</evidence>
<dbReference type="InterPro" id="IPR000182">
    <property type="entry name" value="GNAT_dom"/>
</dbReference>
<protein>
    <submittedName>
        <fullName evidence="4">GNAT family N-acetyltransferase</fullName>
    </submittedName>
</protein>
<gene>
    <name evidence="4" type="ORF">CHH57_00950</name>
</gene>
<accession>A0AA91Z345</accession>
<dbReference type="AlphaFoldDB" id="A0AA91Z345"/>
<dbReference type="Gene3D" id="3.40.630.30">
    <property type="match status" value="1"/>
</dbReference>
<organism evidence="4 5">
    <name type="scientific">Niallia circulans</name>
    <name type="common">Bacillus circulans</name>
    <dbReference type="NCBI Taxonomy" id="1397"/>
    <lineage>
        <taxon>Bacteria</taxon>
        <taxon>Bacillati</taxon>
        <taxon>Bacillota</taxon>
        <taxon>Bacilli</taxon>
        <taxon>Bacillales</taxon>
        <taxon>Bacillaceae</taxon>
        <taxon>Niallia</taxon>
    </lineage>
</organism>
<name>A0AA91Z345_NIACI</name>
<dbReference type="PROSITE" id="PS51186">
    <property type="entry name" value="GNAT"/>
    <property type="match status" value="1"/>
</dbReference>
<dbReference type="RefSeq" id="WP_095328459.1">
    <property type="nucleotide sequence ID" value="NZ_CP026040.1"/>
</dbReference>
<dbReference type="PANTHER" id="PTHR43877">
    <property type="entry name" value="AMINOALKYLPHOSPHONATE N-ACETYLTRANSFERASE-RELATED-RELATED"/>
    <property type="match status" value="1"/>
</dbReference>
<reference evidence="4 5" key="1">
    <citation type="submission" date="2017-07" db="EMBL/GenBank/DDBJ databases">
        <title>Isolation and whole genome analysis of endospore-forming bacteria from heroin.</title>
        <authorList>
            <person name="Kalinowski J."/>
            <person name="Ahrens B."/>
            <person name="Al-Dilaimi A."/>
            <person name="Winkler A."/>
            <person name="Wibberg D."/>
            <person name="Schleenbecker U."/>
            <person name="Ruckert C."/>
            <person name="Wolfel R."/>
            <person name="Grass G."/>
        </authorList>
    </citation>
    <scope>NUCLEOTIDE SEQUENCE [LARGE SCALE GENOMIC DNA]</scope>
    <source>
        <strain evidence="4 5">7521-2</strain>
    </source>
</reference>
<keyword evidence="1" id="KW-0808">Transferase</keyword>
<keyword evidence="2" id="KW-0012">Acyltransferase</keyword>
<dbReference type="InterPro" id="IPR050832">
    <property type="entry name" value="Bact_Acetyltransf"/>
</dbReference>
<dbReference type="CDD" id="cd04301">
    <property type="entry name" value="NAT_SF"/>
    <property type="match status" value="1"/>
</dbReference>
<dbReference type="InterPro" id="IPR016181">
    <property type="entry name" value="Acyl_CoA_acyltransferase"/>
</dbReference>
<proteinExistence type="predicted"/>
<comment type="caution">
    <text evidence="4">The sequence shown here is derived from an EMBL/GenBank/DDBJ whole genome shotgun (WGS) entry which is preliminary data.</text>
</comment>
<dbReference type="SUPFAM" id="SSF55729">
    <property type="entry name" value="Acyl-CoA N-acyltransferases (Nat)"/>
    <property type="match status" value="1"/>
</dbReference>
<dbReference type="Proteomes" id="UP000216961">
    <property type="component" value="Unassembled WGS sequence"/>
</dbReference>
<dbReference type="PANTHER" id="PTHR43877:SF2">
    <property type="entry name" value="AMINOALKYLPHOSPHONATE N-ACETYLTRANSFERASE-RELATED"/>
    <property type="match status" value="1"/>
</dbReference>
<evidence type="ECO:0000313" key="5">
    <source>
        <dbReference type="Proteomes" id="UP000216961"/>
    </source>
</evidence>